<sequence>MFFCNFGIKHNLPSYLLPGLNSRHIPSILRINCNSLKQELIRTNCESIAFMSRHRISENILMLGSLRSLAKCSFPPPIQIKWLCEAAFLNKKVFIFYNGLLKVLEYFCE</sequence>
<dbReference type="EMBL" id="IACM01175793">
    <property type="protein sequence ID" value="LAB45774.1"/>
    <property type="molecule type" value="Transcribed_RNA"/>
</dbReference>
<dbReference type="AlphaFoldDB" id="A0A2D4NJ98"/>
<reference evidence="1" key="2">
    <citation type="submission" date="2017-11" db="EMBL/GenBank/DDBJ databases">
        <title>Coralsnake Venomics: Analyses of Venom Gland Transcriptomes and Proteomes of Six Brazilian Taxa.</title>
        <authorList>
            <person name="Aird S.D."/>
            <person name="Jorge da Silva N."/>
            <person name="Qiu L."/>
            <person name="Villar-Briones A."/>
            <person name="Aparecida-Saddi V."/>
            <person name="Campos-Telles M.P."/>
            <person name="Grau M."/>
            <person name="Mikheyev A.S."/>
        </authorList>
    </citation>
    <scope>NUCLEOTIDE SEQUENCE</scope>
    <source>
        <tissue evidence="1">Venom_gland</tissue>
    </source>
</reference>
<name>A0A2D4NJ98_9SAUR</name>
<reference evidence="1" key="1">
    <citation type="submission" date="2017-07" db="EMBL/GenBank/DDBJ databases">
        <authorList>
            <person name="Mikheyev A."/>
            <person name="Grau M."/>
        </authorList>
    </citation>
    <scope>NUCLEOTIDE SEQUENCE</scope>
    <source>
        <tissue evidence="1">Venom_gland</tissue>
    </source>
</reference>
<dbReference type="EMBL" id="IACM01175794">
    <property type="protein sequence ID" value="LAB45775.1"/>
    <property type="molecule type" value="Transcribed_RNA"/>
</dbReference>
<accession>A0A2D4NJ98</accession>
<evidence type="ECO:0000313" key="1">
    <source>
        <dbReference type="EMBL" id="LAB45774.1"/>
    </source>
</evidence>
<organism evidence="1">
    <name type="scientific">Micrurus spixii</name>
    <name type="common">Amazon coral snake</name>
    <dbReference type="NCBI Taxonomy" id="129469"/>
    <lineage>
        <taxon>Eukaryota</taxon>
        <taxon>Metazoa</taxon>
        <taxon>Chordata</taxon>
        <taxon>Craniata</taxon>
        <taxon>Vertebrata</taxon>
        <taxon>Euteleostomi</taxon>
        <taxon>Lepidosauria</taxon>
        <taxon>Squamata</taxon>
        <taxon>Bifurcata</taxon>
        <taxon>Unidentata</taxon>
        <taxon>Episquamata</taxon>
        <taxon>Toxicofera</taxon>
        <taxon>Serpentes</taxon>
        <taxon>Colubroidea</taxon>
        <taxon>Elapidae</taxon>
        <taxon>Elapinae</taxon>
        <taxon>Micrurus</taxon>
    </lineage>
</organism>
<protein>
    <submittedName>
        <fullName evidence="1">Uncharacterized protein</fullName>
    </submittedName>
</protein>
<proteinExistence type="predicted"/>